<evidence type="ECO:0000313" key="2">
    <source>
        <dbReference type="EMBL" id="CAD2161977.1"/>
    </source>
</evidence>
<feature type="compositionally biased region" description="Polar residues" evidence="1">
    <location>
        <begin position="12"/>
        <end position="24"/>
    </location>
</feature>
<gene>
    <name evidence="2" type="ORF">MENT_LOCUS15151</name>
</gene>
<dbReference type="EMBL" id="CAJEWN010000089">
    <property type="protein sequence ID" value="CAD2161977.1"/>
    <property type="molecule type" value="Genomic_DNA"/>
</dbReference>
<evidence type="ECO:0000313" key="3">
    <source>
        <dbReference type="Proteomes" id="UP000580250"/>
    </source>
</evidence>
<dbReference type="AlphaFoldDB" id="A0A6V7UN41"/>
<proteinExistence type="predicted"/>
<organism evidence="2 3">
    <name type="scientific">Meloidogyne enterolobii</name>
    <name type="common">Root-knot nematode worm</name>
    <name type="synonym">Meloidogyne mayaguensis</name>
    <dbReference type="NCBI Taxonomy" id="390850"/>
    <lineage>
        <taxon>Eukaryota</taxon>
        <taxon>Metazoa</taxon>
        <taxon>Ecdysozoa</taxon>
        <taxon>Nematoda</taxon>
        <taxon>Chromadorea</taxon>
        <taxon>Rhabditida</taxon>
        <taxon>Tylenchina</taxon>
        <taxon>Tylenchomorpha</taxon>
        <taxon>Tylenchoidea</taxon>
        <taxon>Meloidogynidae</taxon>
        <taxon>Meloidogyninae</taxon>
        <taxon>Meloidogyne</taxon>
    </lineage>
</organism>
<protein>
    <submittedName>
        <fullName evidence="2">Uncharacterized protein</fullName>
    </submittedName>
</protein>
<dbReference type="Proteomes" id="UP000580250">
    <property type="component" value="Unassembled WGS sequence"/>
</dbReference>
<comment type="caution">
    <text evidence="2">The sequence shown here is derived from an EMBL/GenBank/DDBJ whole genome shotgun (WGS) entry which is preliminary data.</text>
</comment>
<feature type="region of interest" description="Disordered" evidence="1">
    <location>
        <begin position="1"/>
        <end position="28"/>
    </location>
</feature>
<accession>A0A6V7UN41</accession>
<sequence length="92" mass="10443">MAPSIGVHRSGRLNSGRLNYSASGNPKKHNNEVKEVLLCFLPKETTLFICYKLIVLARTLIMSFIKDNCLNEYISLFVYLPMFKDDDGSDVK</sequence>
<evidence type="ECO:0000256" key="1">
    <source>
        <dbReference type="SAM" id="MobiDB-lite"/>
    </source>
</evidence>
<reference evidence="2 3" key="1">
    <citation type="submission" date="2020-08" db="EMBL/GenBank/DDBJ databases">
        <authorList>
            <person name="Koutsovoulos G."/>
            <person name="Danchin GJ E."/>
        </authorList>
    </citation>
    <scope>NUCLEOTIDE SEQUENCE [LARGE SCALE GENOMIC DNA]</scope>
</reference>
<name>A0A6V7UN41_MELEN</name>